<dbReference type="GeneID" id="37139284"/>
<keyword evidence="1" id="KW-0732">Signal</keyword>
<gene>
    <name evidence="2" type="ORF">BO82DRAFT_359310</name>
</gene>
<dbReference type="AlphaFoldDB" id="A0A319BU83"/>
<feature type="chain" id="PRO_5016270457" description="Secreted protein" evidence="1">
    <location>
        <begin position="24"/>
        <end position="127"/>
    </location>
</feature>
<dbReference type="EMBL" id="KZ821762">
    <property type="protein sequence ID" value="PYH76275.1"/>
    <property type="molecule type" value="Genomic_DNA"/>
</dbReference>
<proteinExistence type="predicted"/>
<keyword evidence="3" id="KW-1185">Reference proteome</keyword>
<evidence type="ECO:0000313" key="2">
    <source>
        <dbReference type="EMBL" id="PYH76275.1"/>
    </source>
</evidence>
<feature type="signal peptide" evidence="1">
    <location>
        <begin position="1"/>
        <end position="23"/>
    </location>
</feature>
<dbReference type="RefSeq" id="XP_025486475.1">
    <property type="nucleotide sequence ID" value="XM_025636543.1"/>
</dbReference>
<dbReference type="VEuPathDB" id="FungiDB:BO82DRAFT_359310"/>
<evidence type="ECO:0000256" key="1">
    <source>
        <dbReference type="SAM" id="SignalP"/>
    </source>
</evidence>
<organism evidence="2 3">
    <name type="scientific">Aspergillus uvarum CBS 121591</name>
    <dbReference type="NCBI Taxonomy" id="1448315"/>
    <lineage>
        <taxon>Eukaryota</taxon>
        <taxon>Fungi</taxon>
        <taxon>Dikarya</taxon>
        <taxon>Ascomycota</taxon>
        <taxon>Pezizomycotina</taxon>
        <taxon>Eurotiomycetes</taxon>
        <taxon>Eurotiomycetidae</taxon>
        <taxon>Eurotiales</taxon>
        <taxon>Aspergillaceae</taxon>
        <taxon>Aspergillus</taxon>
        <taxon>Aspergillus subgen. Circumdati</taxon>
    </lineage>
</organism>
<protein>
    <recommendedName>
        <fullName evidence="4">Secreted protein</fullName>
    </recommendedName>
</protein>
<evidence type="ECO:0008006" key="4">
    <source>
        <dbReference type="Google" id="ProtNLM"/>
    </source>
</evidence>
<reference evidence="2 3" key="1">
    <citation type="submission" date="2016-12" db="EMBL/GenBank/DDBJ databases">
        <title>The genomes of Aspergillus section Nigri reveals drivers in fungal speciation.</title>
        <authorList>
            <consortium name="DOE Joint Genome Institute"/>
            <person name="Vesth T.C."/>
            <person name="Nybo J."/>
            <person name="Theobald S."/>
            <person name="Brandl J."/>
            <person name="Frisvad J.C."/>
            <person name="Nielsen K.F."/>
            <person name="Lyhne E.K."/>
            <person name="Kogle M.E."/>
            <person name="Kuo A."/>
            <person name="Riley R."/>
            <person name="Clum A."/>
            <person name="Nolan M."/>
            <person name="Lipzen A."/>
            <person name="Salamov A."/>
            <person name="Henrissat B."/>
            <person name="Wiebenga A."/>
            <person name="De Vries R.P."/>
            <person name="Grigoriev I.V."/>
            <person name="Mortensen U.H."/>
            <person name="Andersen M.R."/>
            <person name="Baker S.E."/>
        </authorList>
    </citation>
    <scope>NUCLEOTIDE SEQUENCE [LARGE SCALE GENOMIC DNA]</scope>
    <source>
        <strain evidence="2 3">CBS 121591</strain>
    </source>
</reference>
<accession>A0A319BU83</accession>
<sequence>MRSNDRSTPFKFFLLGWIALLTAQGLPDDPDHQPQTAPNVVLQTWHHRQTGSSLTTYDLKCLCFWRIFISDPVRFPSLHHHHDCTSALCMPHGFIEPTVSITPFTVHRPPSTSYTMRGRIRASPSPP</sequence>
<name>A0A319BU83_9EURO</name>
<evidence type="ECO:0000313" key="3">
    <source>
        <dbReference type="Proteomes" id="UP000248340"/>
    </source>
</evidence>
<dbReference type="Proteomes" id="UP000248340">
    <property type="component" value="Unassembled WGS sequence"/>
</dbReference>